<feature type="transmembrane region" description="Helical" evidence="1">
    <location>
        <begin position="44"/>
        <end position="65"/>
    </location>
</feature>
<keyword evidence="1" id="KW-1133">Transmembrane helix</keyword>
<name>A0ABT2EIJ2_9BACT</name>
<protein>
    <submittedName>
        <fullName evidence="2">Uncharacterized protein (DUF58 family)</fullName>
    </submittedName>
</protein>
<dbReference type="PANTHER" id="PTHR34351:SF1">
    <property type="entry name" value="SLR1927 PROTEIN"/>
    <property type="match status" value="1"/>
</dbReference>
<sequence>MGELNGIEEERTTLLTPRLRRVAVITAAFAFLAVSLVLGNELMFLVTFSLIGLMVLAKLFAYWTLRPLHLEVSGTPEAVEGQEVSLRLRLVNKGVFPRYLVEVELQLPPRVEAVDRPHLVFGQIPPHQSSEAQLRVRFHKRGMHSVGKAILLAQDPLGLFIATRQVRTSDQVLVYPYPKPLPMEPQGAMHTLAWDERSARTSLPSLSSDEFWGVRPYQTGDPLKRIHWKITAHQGELNIIQTLPSLNQGGVILLDRHPAAHRPISESGETTLDELVRYAAFLVRQWVRHHWKVIFWAPPDPPIEVNGDWYPVWRKLALLEPELFNLRDLEAMGQGVVLTTPYSPLLSVYLRSQGWRVWVLPIGENELSSTFSGELTRLMGR</sequence>
<gene>
    <name evidence="2" type="ORF">M2350_000139</name>
</gene>
<keyword evidence="3" id="KW-1185">Reference proteome</keyword>
<reference evidence="2 3" key="1">
    <citation type="submission" date="2022-08" db="EMBL/GenBank/DDBJ databases">
        <title>Bacterial and archaeal communities from various locations to study Microbial Dark Matter (Phase II).</title>
        <authorList>
            <person name="Stepanauskas R."/>
        </authorList>
    </citation>
    <scope>NUCLEOTIDE SEQUENCE [LARGE SCALE GENOMIC DNA]</scope>
    <source>
        <strain evidence="2 3">PD1</strain>
    </source>
</reference>
<dbReference type="PANTHER" id="PTHR34351">
    <property type="entry name" value="SLR1927 PROTEIN-RELATED"/>
    <property type="match status" value="1"/>
</dbReference>
<keyword evidence="1" id="KW-0812">Transmembrane</keyword>
<dbReference type="EMBL" id="JANUCP010000001">
    <property type="protein sequence ID" value="MCS3917742.1"/>
    <property type="molecule type" value="Genomic_DNA"/>
</dbReference>
<comment type="caution">
    <text evidence="2">The sequence shown here is derived from an EMBL/GenBank/DDBJ whole genome shotgun (WGS) entry which is preliminary data.</text>
</comment>
<feature type="transmembrane region" description="Helical" evidence="1">
    <location>
        <begin position="21"/>
        <end position="38"/>
    </location>
</feature>
<proteinExistence type="predicted"/>
<keyword evidence="1" id="KW-0472">Membrane</keyword>
<evidence type="ECO:0000313" key="3">
    <source>
        <dbReference type="Proteomes" id="UP001204798"/>
    </source>
</evidence>
<dbReference type="Proteomes" id="UP001204798">
    <property type="component" value="Unassembled WGS sequence"/>
</dbReference>
<evidence type="ECO:0000256" key="1">
    <source>
        <dbReference type="SAM" id="Phobius"/>
    </source>
</evidence>
<organism evidence="2 3">
    <name type="scientific">Candidatus Fervidibacter sacchari</name>
    <dbReference type="NCBI Taxonomy" id="1448929"/>
    <lineage>
        <taxon>Bacteria</taxon>
        <taxon>Candidatus Fervidibacterota</taxon>
        <taxon>Candidatus Fervidibacter</taxon>
    </lineage>
</organism>
<dbReference type="RefSeq" id="WP_259092166.1">
    <property type="nucleotide sequence ID" value="NZ_CP130454.1"/>
</dbReference>
<evidence type="ECO:0000313" key="2">
    <source>
        <dbReference type="EMBL" id="MCS3917742.1"/>
    </source>
</evidence>
<accession>A0ABT2EIJ2</accession>